<dbReference type="SUPFAM" id="SSF51735">
    <property type="entry name" value="NAD(P)-binding Rossmann-fold domains"/>
    <property type="match status" value="1"/>
</dbReference>
<dbReference type="GO" id="GO:0000166">
    <property type="term" value="F:nucleotide binding"/>
    <property type="evidence" value="ECO:0007669"/>
    <property type="project" value="InterPro"/>
</dbReference>
<dbReference type="AlphaFoldDB" id="A0A6S7CWY6"/>
<feature type="domain" description="Gfo/Idh/MocA-like oxidoreductase N-terminal" evidence="2">
    <location>
        <begin position="12"/>
        <end position="127"/>
    </location>
</feature>
<evidence type="ECO:0000256" key="1">
    <source>
        <dbReference type="ARBA" id="ARBA00023002"/>
    </source>
</evidence>
<sequence>MSVSSSVNPLPLRVAVIGCGNISDIYLKNMPRFAALRVVGVADLDFARAQAAAAKYGIERAIPLERVFDDPGVDLILNLTTPESHASIALRALEGGKHVYGEKPLALELEDGRRIIETAQARGLRVGSAPDTVLGAGIQTCRALIEAGAIGEPIAASAFMTNRGHERWHPNPAFYYQLGAGPMFDMGPYYLSALVNLIGPIAQVSGMARATFAQRTITSEPKRGEKIEVNTPTHIASQLGFANGAIGTIVTSFDIWGAVLPRIEIYGTEGSLSVPDPNTFGGPVRIKRREADWEDVALTHPYAENTRGLGVADLAEAVASGRTHRANGELALHVLEVMQATLDAATGGRTITIERSTDKPLPMTSEPFAANVEHVNV</sequence>
<evidence type="ECO:0000313" key="5">
    <source>
        <dbReference type="Proteomes" id="UP000494115"/>
    </source>
</evidence>
<dbReference type="Pfam" id="PF01408">
    <property type="entry name" value="GFO_IDH_MocA"/>
    <property type="match status" value="1"/>
</dbReference>
<dbReference type="InterPro" id="IPR000683">
    <property type="entry name" value="Gfo/Idh/MocA-like_OxRdtase_N"/>
</dbReference>
<dbReference type="EMBL" id="CADIKM010000012">
    <property type="protein sequence ID" value="CAB3790173.1"/>
    <property type="molecule type" value="Genomic_DNA"/>
</dbReference>
<keyword evidence="5" id="KW-1185">Reference proteome</keyword>
<dbReference type="PANTHER" id="PTHR43818:SF11">
    <property type="entry name" value="BCDNA.GH03377"/>
    <property type="match status" value="1"/>
</dbReference>
<feature type="domain" description="GFO/IDH/MocA-like oxidoreductase" evidence="3">
    <location>
        <begin position="138"/>
        <end position="272"/>
    </location>
</feature>
<evidence type="ECO:0000259" key="2">
    <source>
        <dbReference type="Pfam" id="PF01408"/>
    </source>
</evidence>
<name>A0A6S7CWY6_9BURK</name>
<dbReference type="InterPro" id="IPR036291">
    <property type="entry name" value="NAD(P)-bd_dom_sf"/>
</dbReference>
<dbReference type="SUPFAM" id="SSF55347">
    <property type="entry name" value="Glyceraldehyde-3-phosphate dehydrogenase-like, C-terminal domain"/>
    <property type="match status" value="1"/>
</dbReference>
<protein>
    <submittedName>
        <fullName evidence="4">Inositol 2-dehydrogenase/D-chiro-inositol 3-dehydrogenase</fullName>
        <ecNumber evidence="4">1.1.1.369</ecNumber>
    </submittedName>
</protein>
<keyword evidence="1 4" id="KW-0560">Oxidoreductase</keyword>
<proteinExistence type="predicted"/>
<dbReference type="Pfam" id="PF22725">
    <property type="entry name" value="GFO_IDH_MocA_C3"/>
    <property type="match status" value="1"/>
</dbReference>
<dbReference type="InterPro" id="IPR055170">
    <property type="entry name" value="GFO_IDH_MocA-like_dom"/>
</dbReference>
<dbReference type="Proteomes" id="UP000494115">
    <property type="component" value="Unassembled WGS sequence"/>
</dbReference>
<dbReference type="GO" id="GO:0016491">
    <property type="term" value="F:oxidoreductase activity"/>
    <property type="evidence" value="ECO:0007669"/>
    <property type="project" value="UniProtKB-KW"/>
</dbReference>
<dbReference type="PANTHER" id="PTHR43818">
    <property type="entry name" value="BCDNA.GH03377"/>
    <property type="match status" value="1"/>
</dbReference>
<dbReference type="Gene3D" id="3.40.50.720">
    <property type="entry name" value="NAD(P)-binding Rossmann-like Domain"/>
    <property type="match status" value="1"/>
</dbReference>
<evidence type="ECO:0000313" key="4">
    <source>
        <dbReference type="EMBL" id="CAB3790173.1"/>
    </source>
</evidence>
<reference evidence="4 5" key="1">
    <citation type="submission" date="2020-04" db="EMBL/GenBank/DDBJ databases">
        <authorList>
            <person name="De Canck E."/>
        </authorList>
    </citation>
    <scope>NUCLEOTIDE SEQUENCE [LARGE SCALE GENOMIC DNA]</scope>
    <source>
        <strain evidence="4 5">LMG 28138</strain>
    </source>
</reference>
<evidence type="ECO:0000259" key="3">
    <source>
        <dbReference type="Pfam" id="PF22725"/>
    </source>
</evidence>
<dbReference type="RefSeq" id="WP_175105484.1">
    <property type="nucleotide sequence ID" value="NZ_CADIKM010000012.1"/>
</dbReference>
<dbReference type="InterPro" id="IPR050463">
    <property type="entry name" value="Gfo/Idh/MocA_oxidrdct_glycsds"/>
</dbReference>
<dbReference type="EC" id="1.1.1.369" evidence="4"/>
<organism evidence="4 5">
    <name type="scientific">Pararobbsia alpina</name>
    <dbReference type="NCBI Taxonomy" id="621374"/>
    <lineage>
        <taxon>Bacteria</taxon>
        <taxon>Pseudomonadati</taxon>
        <taxon>Pseudomonadota</taxon>
        <taxon>Betaproteobacteria</taxon>
        <taxon>Burkholderiales</taxon>
        <taxon>Burkholderiaceae</taxon>
        <taxon>Pararobbsia</taxon>
    </lineage>
</organism>
<accession>A0A6S7CWY6</accession>
<gene>
    <name evidence="4" type="primary">iolG_1</name>
    <name evidence="4" type="ORF">LMG28138_02935</name>
</gene>
<dbReference type="Gene3D" id="3.30.360.10">
    <property type="entry name" value="Dihydrodipicolinate Reductase, domain 2"/>
    <property type="match status" value="1"/>
</dbReference>